<dbReference type="CDD" id="cd14824">
    <property type="entry name" value="Longin"/>
    <property type="match status" value="1"/>
</dbReference>
<dbReference type="EMBL" id="HBIB01006899">
    <property type="protein sequence ID" value="CAE0242145.1"/>
    <property type="molecule type" value="Transcribed_RNA"/>
</dbReference>
<evidence type="ECO:0000256" key="17">
    <source>
        <dbReference type="SAM" id="Phobius"/>
    </source>
</evidence>
<comment type="subcellular location">
    <subcellularLocation>
        <location evidence="1">Endoplasmic reticulum membrane</location>
        <topology evidence="1">Single-pass type IV membrane protein</topology>
    </subcellularLocation>
    <subcellularLocation>
        <location evidence="13">Endoplasmic reticulum-Golgi intermediate compartment membrane</location>
    </subcellularLocation>
    <subcellularLocation>
        <location evidence="2">Golgi apparatus membrane</location>
    </subcellularLocation>
</comment>
<evidence type="ECO:0000256" key="8">
    <source>
        <dbReference type="ARBA" id="ARBA00022927"/>
    </source>
</evidence>
<dbReference type="InterPro" id="IPR001388">
    <property type="entry name" value="Synaptobrevin-like"/>
</dbReference>
<gene>
    <name evidence="20" type="ORF">PBIL07802_LOCUS4309</name>
</gene>
<dbReference type="Gene3D" id="3.30.450.50">
    <property type="entry name" value="Longin domain"/>
    <property type="match status" value="1"/>
</dbReference>
<protein>
    <recommendedName>
        <fullName evidence="14">Vesicle-trafficking protein SEC22b</fullName>
    </recommendedName>
    <alternativeName>
        <fullName evidence="15">SEC22 vesicle-trafficking protein homolog B</fullName>
    </alternativeName>
</protein>
<dbReference type="GO" id="GO:0006890">
    <property type="term" value="P:retrograde vesicle-mediated transport, Golgi to endoplasmic reticulum"/>
    <property type="evidence" value="ECO:0007669"/>
    <property type="project" value="InterPro"/>
</dbReference>
<keyword evidence="11 16" id="KW-0175">Coiled coil</keyword>
<dbReference type="GO" id="GO:0005484">
    <property type="term" value="F:SNAP receptor activity"/>
    <property type="evidence" value="ECO:0007669"/>
    <property type="project" value="InterPro"/>
</dbReference>
<evidence type="ECO:0000313" key="20">
    <source>
        <dbReference type="EMBL" id="CAE0242145.1"/>
    </source>
</evidence>
<accession>A0A7S3CZY8</accession>
<dbReference type="InterPro" id="IPR011012">
    <property type="entry name" value="Longin-like_dom_sf"/>
</dbReference>
<dbReference type="GO" id="GO:0033116">
    <property type="term" value="C:endoplasmic reticulum-Golgi intermediate compartment membrane"/>
    <property type="evidence" value="ECO:0007669"/>
    <property type="project" value="UniProtKB-SubCell"/>
</dbReference>
<organism evidence="20">
    <name type="scientific">Palpitomonas bilix</name>
    <dbReference type="NCBI Taxonomy" id="652834"/>
    <lineage>
        <taxon>Eukaryota</taxon>
        <taxon>Eukaryota incertae sedis</taxon>
    </lineage>
</organism>
<keyword evidence="4" id="KW-0813">Transport</keyword>
<reference evidence="20" key="1">
    <citation type="submission" date="2021-01" db="EMBL/GenBank/DDBJ databases">
        <authorList>
            <person name="Corre E."/>
            <person name="Pelletier E."/>
            <person name="Niang G."/>
            <person name="Scheremetjew M."/>
            <person name="Finn R."/>
            <person name="Kale V."/>
            <person name="Holt S."/>
            <person name="Cochrane G."/>
            <person name="Meng A."/>
            <person name="Brown T."/>
            <person name="Cohen L."/>
        </authorList>
    </citation>
    <scope>NUCLEOTIDE SEQUENCE</scope>
    <source>
        <strain evidence="20">NIES-2562</strain>
    </source>
</reference>
<keyword evidence="6" id="KW-0256">Endoplasmic reticulum</keyword>
<evidence type="ECO:0000256" key="11">
    <source>
        <dbReference type="ARBA" id="ARBA00023054"/>
    </source>
</evidence>
<dbReference type="InterPro" id="IPR044565">
    <property type="entry name" value="Sec22"/>
</dbReference>
<evidence type="ECO:0000256" key="12">
    <source>
        <dbReference type="ARBA" id="ARBA00023136"/>
    </source>
</evidence>
<dbReference type="PROSITE" id="PS50892">
    <property type="entry name" value="V_SNARE"/>
    <property type="match status" value="1"/>
</dbReference>
<sequence length="216" mass="24609">MRYTIIARASTAGGKPLPLVANQGADPELNILREQARQLLARASPSGSSVALEADGHYFIFLHERNVIFLTAAQRSYPRKLAVQYLDEVKKEFFSTYSDADVAKATRSFEFVRFDNFLKKTEKVYSDLRAQNNIEKLQGDLTEVHRIMSQNIKEVLGRGEQLDSAAQKSSMLAEGSRRYKDKARAVNRMYLLRKWLPFIAVFGVIVLVLLVRSYWS</sequence>
<dbReference type="InterPro" id="IPR010908">
    <property type="entry name" value="Longin_dom"/>
</dbReference>
<keyword evidence="8" id="KW-0653">Protein transport</keyword>
<proteinExistence type="inferred from homology"/>
<evidence type="ECO:0000256" key="15">
    <source>
        <dbReference type="ARBA" id="ARBA00033315"/>
    </source>
</evidence>
<evidence type="ECO:0000256" key="16">
    <source>
        <dbReference type="PROSITE-ProRule" id="PRU00290"/>
    </source>
</evidence>
<dbReference type="GO" id="GO:0006888">
    <property type="term" value="P:endoplasmic reticulum to Golgi vesicle-mediated transport"/>
    <property type="evidence" value="ECO:0007669"/>
    <property type="project" value="InterPro"/>
</dbReference>
<comment type="similarity">
    <text evidence="3">Belongs to the synaptobrevin family.</text>
</comment>
<evidence type="ECO:0000256" key="6">
    <source>
        <dbReference type="ARBA" id="ARBA00022824"/>
    </source>
</evidence>
<keyword evidence="7" id="KW-0931">ER-Golgi transport</keyword>
<dbReference type="SMART" id="SM01270">
    <property type="entry name" value="Longin"/>
    <property type="match status" value="1"/>
</dbReference>
<dbReference type="AlphaFoldDB" id="A0A7S3CZY8"/>
<evidence type="ECO:0000256" key="14">
    <source>
        <dbReference type="ARBA" id="ARBA00024248"/>
    </source>
</evidence>
<keyword evidence="9 17" id="KW-1133">Transmembrane helix</keyword>
<dbReference type="Pfam" id="PF00957">
    <property type="entry name" value="Synaptobrevin"/>
    <property type="match status" value="1"/>
</dbReference>
<evidence type="ECO:0000256" key="13">
    <source>
        <dbReference type="ARBA" id="ARBA00024187"/>
    </source>
</evidence>
<dbReference type="Pfam" id="PF13774">
    <property type="entry name" value="Longin"/>
    <property type="match status" value="1"/>
</dbReference>
<evidence type="ECO:0000256" key="9">
    <source>
        <dbReference type="ARBA" id="ARBA00022989"/>
    </source>
</evidence>
<dbReference type="SUPFAM" id="SSF64356">
    <property type="entry name" value="SNARE-like"/>
    <property type="match status" value="1"/>
</dbReference>
<dbReference type="PRINTS" id="PR00219">
    <property type="entry name" value="SYNAPTOBREVN"/>
</dbReference>
<dbReference type="SUPFAM" id="SSF58038">
    <property type="entry name" value="SNARE fusion complex"/>
    <property type="match status" value="1"/>
</dbReference>
<evidence type="ECO:0000259" key="18">
    <source>
        <dbReference type="PROSITE" id="PS50859"/>
    </source>
</evidence>
<dbReference type="InterPro" id="IPR042855">
    <property type="entry name" value="V_SNARE_CC"/>
</dbReference>
<dbReference type="Gene3D" id="1.20.5.110">
    <property type="match status" value="1"/>
</dbReference>
<evidence type="ECO:0000256" key="1">
    <source>
        <dbReference type="ARBA" id="ARBA00004163"/>
    </source>
</evidence>
<dbReference type="GO" id="GO:0015031">
    <property type="term" value="P:protein transport"/>
    <property type="evidence" value="ECO:0007669"/>
    <property type="project" value="UniProtKB-KW"/>
</dbReference>
<feature type="domain" description="V-SNARE coiled-coil homology" evidence="19">
    <location>
        <begin position="133"/>
        <end position="193"/>
    </location>
</feature>
<evidence type="ECO:0000256" key="3">
    <source>
        <dbReference type="ARBA" id="ARBA00008025"/>
    </source>
</evidence>
<evidence type="ECO:0000256" key="7">
    <source>
        <dbReference type="ARBA" id="ARBA00022892"/>
    </source>
</evidence>
<keyword evidence="5 17" id="KW-0812">Transmembrane</keyword>
<evidence type="ECO:0000256" key="10">
    <source>
        <dbReference type="ARBA" id="ARBA00023034"/>
    </source>
</evidence>
<dbReference type="PROSITE" id="PS50859">
    <property type="entry name" value="LONGIN"/>
    <property type="match status" value="1"/>
</dbReference>
<dbReference type="CDD" id="cd15866">
    <property type="entry name" value="R-SNARE_SEC22"/>
    <property type="match status" value="1"/>
</dbReference>
<keyword evidence="10" id="KW-0333">Golgi apparatus</keyword>
<dbReference type="GO" id="GO:0005789">
    <property type="term" value="C:endoplasmic reticulum membrane"/>
    <property type="evidence" value="ECO:0007669"/>
    <property type="project" value="UniProtKB-SubCell"/>
</dbReference>
<evidence type="ECO:0000256" key="4">
    <source>
        <dbReference type="ARBA" id="ARBA00022448"/>
    </source>
</evidence>
<dbReference type="PANTHER" id="PTHR45837">
    <property type="entry name" value="VESICLE-TRAFFICKING PROTEIN SEC22B"/>
    <property type="match status" value="1"/>
</dbReference>
<evidence type="ECO:0000256" key="2">
    <source>
        <dbReference type="ARBA" id="ARBA00004394"/>
    </source>
</evidence>
<feature type="domain" description="Longin" evidence="18">
    <location>
        <begin position="5"/>
        <end position="118"/>
    </location>
</feature>
<name>A0A7S3CZY8_9EUKA</name>
<feature type="transmembrane region" description="Helical" evidence="17">
    <location>
        <begin position="195"/>
        <end position="215"/>
    </location>
</feature>
<dbReference type="GO" id="GO:0000139">
    <property type="term" value="C:Golgi membrane"/>
    <property type="evidence" value="ECO:0007669"/>
    <property type="project" value="UniProtKB-SubCell"/>
</dbReference>
<evidence type="ECO:0000259" key="19">
    <source>
        <dbReference type="PROSITE" id="PS50892"/>
    </source>
</evidence>
<keyword evidence="12 17" id="KW-0472">Membrane</keyword>
<evidence type="ECO:0000256" key="5">
    <source>
        <dbReference type="ARBA" id="ARBA00022692"/>
    </source>
</evidence>